<name>A0A511QXG0_9VIBR</name>
<dbReference type="AlphaFoldDB" id="A0A511QXG0"/>
<organism evidence="1 2">
    <name type="scientific">Vibrio superstes NBRC 103154</name>
    <dbReference type="NCBI Taxonomy" id="1219062"/>
    <lineage>
        <taxon>Bacteria</taxon>
        <taxon>Pseudomonadati</taxon>
        <taxon>Pseudomonadota</taxon>
        <taxon>Gammaproteobacteria</taxon>
        <taxon>Vibrionales</taxon>
        <taxon>Vibrionaceae</taxon>
        <taxon>Vibrio</taxon>
    </lineage>
</organism>
<accession>A0A511QXG0</accession>
<dbReference type="EMBL" id="BJXK01000029">
    <property type="protein sequence ID" value="GEM81677.1"/>
    <property type="molecule type" value="Genomic_DNA"/>
</dbReference>
<comment type="caution">
    <text evidence="1">The sequence shown here is derived from an EMBL/GenBank/DDBJ whole genome shotgun (WGS) entry which is preliminary data.</text>
</comment>
<protein>
    <submittedName>
        <fullName evidence="1">Uncharacterized protein</fullName>
    </submittedName>
</protein>
<proteinExistence type="predicted"/>
<evidence type="ECO:0000313" key="2">
    <source>
        <dbReference type="Proteomes" id="UP000321113"/>
    </source>
</evidence>
<sequence length="60" mass="6665">MMVGEEGFDATGLPDPDSILIYILNYRCKKAPLFRVGLRMMVGEQGFDATGLPDPDSMHF</sequence>
<gene>
    <name evidence="1" type="ORF">VSU01S_39220</name>
</gene>
<reference evidence="1 2" key="1">
    <citation type="submission" date="2019-07" db="EMBL/GenBank/DDBJ databases">
        <title>Whole genome shotgun sequence of Vibrio superstes NBRC 103154.</title>
        <authorList>
            <person name="Hosoyama A."/>
            <person name="Uohara A."/>
            <person name="Ohji S."/>
            <person name="Ichikawa N."/>
        </authorList>
    </citation>
    <scope>NUCLEOTIDE SEQUENCE [LARGE SCALE GENOMIC DNA]</scope>
    <source>
        <strain evidence="1 2">NBRC 103154</strain>
    </source>
</reference>
<keyword evidence="2" id="KW-1185">Reference proteome</keyword>
<evidence type="ECO:0000313" key="1">
    <source>
        <dbReference type="EMBL" id="GEM81677.1"/>
    </source>
</evidence>
<dbReference type="Proteomes" id="UP000321113">
    <property type="component" value="Unassembled WGS sequence"/>
</dbReference>